<keyword evidence="1" id="KW-1133">Transmembrane helix</keyword>
<dbReference type="EMBL" id="REGN01011581">
    <property type="protein sequence ID" value="RMZ97160.1"/>
    <property type="molecule type" value="Genomic_DNA"/>
</dbReference>
<dbReference type="Proteomes" id="UP000276133">
    <property type="component" value="Unassembled WGS sequence"/>
</dbReference>
<reference evidence="2 3" key="1">
    <citation type="journal article" date="2018" name="Sci. Rep.">
        <title>Genomic signatures of local adaptation to the degree of environmental predictability in rotifers.</title>
        <authorList>
            <person name="Franch-Gras L."/>
            <person name="Hahn C."/>
            <person name="Garcia-Roger E.M."/>
            <person name="Carmona M.J."/>
            <person name="Serra M."/>
            <person name="Gomez A."/>
        </authorList>
    </citation>
    <scope>NUCLEOTIDE SEQUENCE [LARGE SCALE GENOMIC DNA]</scope>
    <source>
        <strain evidence="2">HYR1</strain>
    </source>
</reference>
<organism evidence="2 3">
    <name type="scientific">Brachionus plicatilis</name>
    <name type="common">Marine rotifer</name>
    <name type="synonym">Brachionus muelleri</name>
    <dbReference type="NCBI Taxonomy" id="10195"/>
    <lineage>
        <taxon>Eukaryota</taxon>
        <taxon>Metazoa</taxon>
        <taxon>Spiralia</taxon>
        <taxon>Gnathifera</taxon>
        <taxon>Rotifera</taxon>
        <taxon>Eurotatoria</taxon>
        <taxon>Monogononta</taxon>
        <taxon>Pseudotrocha</taxon>
        <taxon>Ploima</taxon>
        <taxon>Brachionidae</taxon>
        <taxon>Brachionus</taxon>
    </lineage>
</organism>
<gene>
    <name evidence="2" type="ORF">BpHYR1_046003</name>
</gene>
<sequence length="140" mass="16289">MVRFSIWFHQILECKTARKFLDLPISLIGGIEISLLSFMIDHNLNFSKQACNMSIATPFLSTSIIVQLLKTFILSYFDYCSTLLFKFEAKNFNDDPKYRINIITSKIRKKKQSKTSKSCILRNVANIEKQFFIKIKCKSS</sequence>
<keyword evidence="1" id="KW-0472">Membrane</keyword>
<feature type="transmembrane region" description="Helical" evidence="1">
    <location>
        <begin position="20"/>
        <end position="40"/>
    </location>
</feature>
<comment type="caution">
    <text evidence="2">The sequence shown here is derived from an EMBL/GenBank/DDBJ whole genome shotgun (WGS) entry which is preliminary data.</text>
</comment>
<evidence type="ECO:0000313" key="2">
    <source>
        <dbReference type="EMBL" id="RMZ97160.1"/>
    </source>
</evidence>
<accession>A0A3M7PEI0</accession>
<evidence type="ECO:0000256" key="1">
    <source>
        <dbReference type="SAM" id="Phobius"/>
    </source>
</evidence>
<proteinExistence type="predicted"/>
<evidence type="ECO:0000313" key="3">
    <source>
        <dbReference type="Proteomes" id="UP000276133"/>
    </source>
</evidence>
<keyword evidence="1" id="KW-0812">Transmembrane</keyword>
<name>A0A3M7PEI0_BRAPC</name>
<feature type="transmembrane region" description="Helical" evidence="1">
    <location>
        <begin position="55"/>
        <end position="77"/>
    </location>
</feature>
<keyword evidence="3" id="KW-1185">Reference proteome</keyword>
<dbReference type="AlphaFoldDB" id="A0A3M7PEI0"/>
<protein>
    <submittedName>
        <fullName evidence="2">Uncharacterized protein</fullName>
    </submittedName>
</protein>